<evidence type="ECO:0000256" key="1">
    <source>
        <dbReference type="ARBA" id="ARBA00004162"/>
    </source>
</evidence>
<evidence type="ECO:0000256" key="7">
    <source>
        <dbReference type="RuleBase" id="RU003879"/>
    </source>
</evidence>
<comment type="subcellular location">
    <subcellularLocation>
        <location evidence="1">Cell membrane</location>
        <topology evidence="1">Single-pass membrane protein</topology>
    </subcellularLocation>
    <subcellularLocation>
        <location evidence="7">Cell membrane</location>
        <topology evidence="7">Single-pass type II membrane protein</topology>
    </subcellularLocation>
</comment>
<comment type="caution">
    <text evidence="9">The sequence shown here is derived from an EMBL/GenBank/DDBJ whole genome shotgun (WGS) entry which is preliminary data.</text>
</comment>
<dbReference type="AlphaFoldDB" id="A0A4V3DI58"/>
<protein>
    <submittedName>
        <fullName evidence="9">Outer membrane transport energization protein ExbD</fullName>
    </submittedName>
</protein>
<accession>A0A4V3DI58</accession>
<organism evidence="9 10">
    <name type="scientific">Marinicella litoralis</name>
    <dbReference type="NCBI Taxonomy" id="644220"/>
    <lineage>
        <taxon>Bacteria</taxon>
        <taxon>Pseudomonadati</taxon>
        <taxon>Pseudomonadota</taxon>
        <taxon>Gammaproteobacteria</taxon>
        <taxon>Lysobacterales</taxon>
        <taxon>Marinicellaceae</taxon>
        <taxon>Marinicella</taxon>
    </lineage>
</organism>
<keyword evidence="4 7" id="KW-0812">Transmembrane</keyword>
<comment type="similarity">
    <text evidence="2 7">Belongs to the ExbD/TolR family.</text>
</comment>
<keyword evidence="6 8" id="KW-0472">Membrane</keyword>
<keyword evidence="7" id="KW-0813">Transport</keyword>
<evidence type="ECO:0000313" key="9">
    <source>
        <dbReference type="EMBL" id="TDR20791.1"/>
    </source>
</evidence>
<dbReference type="Gene3D" id="3.30.420.270">
    <property type="match status" value="1"/>
</dbReference>
<evidence type="ECO:0000256" key="3">
    <source>
        <dbReference type="ARBA" id="ARBA00022475"/>
    </source>
</evidence>
<dbReference type="OrthoDB" id="9793581at2"/>
<keyword evidence="7" id="KW-0653">Protein transport</keyword>
<dbReference type="GO" id="GO:0015031">
    <property type="term" value="P:protein transport"/>
    <property type="evidence" value="ECO:0007669"/>
    <property type="project" value="UniProtKB-KW"/>
</dbReference>
<evidence type="ECO:0000256" key="8">
    <source>
        <dbReference type="SAM" id="Phobius"/>
    </source>
</evidence>
<evidence type="ECO:0000256" key="5">
    <source>
        <dbReference type="ARBA" id="ARBA00022989"/>
    </source>
</evidence>
<keyword evidence="10" id="KW-1185">Reference proteome</keyword>
<dbReference type="EMBL" id="SNZB01000003">
    <property type="protein sequence ID" value="TDR20791.1"/>
    <property type="molecule type" value="Genomic_DNA"/>
</dbReference>
<dbReference type="Proteomes" id="UP000295724">
    <property type="component" value="Unassembled WGS sequence"/>
</dbReference>
<reference evidence="9 10" key="1">
    <citation type="submission" date="2019-03" db="EMBL/GenBank/DDBJ databases">
        <title>Genomic Encyclopedia of Type Strains, Phase IV (KMG-IV): sequencing the most valuable type-strain genomes for metagenomic binning, comparative biology and taxonomic classification.</title>
        <authorList>
            <person name="Goeker M."/>
        </authorList>
    </citation>
    <scope>NUCLEOTIDE SEQUENCE [LARGE SCALE GENOMIC DNA]</scope>
    <source>
        <strain evidence="9 10">DSM 25488</strain>
    </source>
</reference>
<dbReference type="RefSeq" id="WP_099018615.1">
    <property type="nucleotide sequence ID" value="NZ_NIHB01000001.1"/>
</dbReference>
<feature type="transmembrane region" description="Helical" evidence="8">
    <location>
        <begin position="15"/>
        <end position="36"/>
    </location>
</feature>
<gene>
    <name evidence="9" type="ORF">C8D91_1769</name>
</gene>
<evidence type="ECO:0000256" key="2">
    <source>
        <dbReference type="ARBA" id="ARBA00005811"/>
    </source>
</evidence>
<proteinExistence type="inferred from homology"/>
<sequence>MKKRHFHEDEAEINITPMLDVVFIMLIFFIVTTSFVKETGVEISRPSSSQAKQVKKGNILVAIKEDGMIWINKQEVDLRAVRSRVEKMHAENPEASAVIIADRGSRTGDLVEVMDQIKSAGVTSISIAAEKGQGS</sequence>
<keyword evidence="3" id="KW-1003">Cell membrane</keyword>
<dbReference type="GO" id="GO:0005886">
    <property type="term" value="C:plasma membrane"/>
    <property type="evidence" value="ECO:0007669"/>
    <property type="project" value="UniProtKB-SubCell"/>
</dbReference>
<dbReference type="GO" id="GO:0022857">
    <property type="term" value="F:transmembrane transporter activity"/>
    <property type="evidence" value="ECO:0007669"/>
    <property type="project" value="InterPro"/>
</dbReference>
<dbReference type="Pfam" id="PF02472">
    <property type="entry name" value="ExbD"/>
    <property type="match status" value="1"/>
</dbReference>
<name>A0A4V3DI58_9GAMM</name>
<dbReference type="PANTHER" id="PTHR30558:SF13">
    <property type="entry name" value="BIOPOLYMER TRANSPORT PROTEIN EXBD2"/>
    <property type="match status" value="1"/>
</dbReference>
<dbReference type="InterPro" id="IPR003400">
    <property type="entry name" value="ExbD"/>
</dbReference>
<evidence type="ECO:0000256" key="6">
    <source>
        <dbReference type="ARBA" id="ARBA00023136"/>
    </source>
</evidence>
<evidence type="ECO:0000313" key="10">
    <source>
        <dbReference type="Proteomes" id="UP000295724"/>
    </source>
</evidence>
<keyword evidence="5 8" id="KW-1133">Transmembrane helix</keyword>
<evidence type="ECO:0000256" key="4">
    <source>
        <dbReference type="ARBA" id="ARBA00022692"/>
    </source>
</evidence>
<dbReference type="PANTHER" id="PTHR30558">
    <property type="entry name" value="EXBD MEMBRANE COMPONENT OF PMF-DRIVEN MACROMOLECULE IMPORT SYSTEM"/>
    <property type="match status" value="1"/>
</dbReference>